<proteinExistence type="predicted"/>
<accession>M2YWM8</accession>
<name>M2YWM8_PSEFD</name>
<organism evidence="1 2">
    <name type="scientific">Pseudocercospora fijiensis (strain CIRAD86)</name>
    <name type="common">Black leaf streak disease fungus</name>
    <name type="synonym">Mycosphaerella fijiensis</name>
    <dbReference type="NCBI Taxonomy" id="383855"/>
    <lineage>
        <taxon>Eukaryota</taxon>
        <taxon>Fungi</taxon>
        <taxon>Dikarya</taxon>
        <taxon>Ascomycota</taxon>
        <taxon>Pezizomycotina</taxon>
        <taxon>Dothideomycetes</taxon>
        <taxon>Dothideomycetidae</taxon>
        <taxon>Mycosphaerellales</taxon>
        <taxon>Mycosphaerellaceae</taxon>
        <taxon>Pseudocercospora</taxon>
    </lineage>
</organism>
<dbReference type="Proteomes" id="UP000016932">
    <property type="component" value="Unassembled WGS sequence"/>
</dbReference>
<reference evidence="1 2" key="1">
    <citation type="journal article" date="2012" name="PLoS Pathog.">
        <title>Diverse lifestyles and strategies of plant pathogenesis encoded in the genomes of eighteen Dothideomycetes fungi.</title>
        <authorList>
            <person name="Ohm R.A."/>
            <person name="Feau N."/>
            <person name="Henrissat B."/>
            <person name="Schoch C.L."/>
            <person name="Horwitz B.A."/>
            <person name="Barry K.W."/>
            <person name="Condon B.J."/>
            <person name="Copeland A.C."/>
            <person name="Dhillon B."/>
            <person name="Glaser F."/>
            <person name="Hesse C.N."/>
            <person name="Kosti I."/>
            <person name="LaButti K."/>
            <person name="Lindquist E.A."/>
            <person name="Lucas S."/>
            <person name="Salamov A.A."/>
            <person name="Bradshaw R.E."/>
            <person name="Ciuffetti L."/>
            <person name="Hamelin R.C."/>
            <person name="Kema G.H.J."/>
            <person name="Lawrence C."/>
            <person name="Scott J.A."/>
            <person name="Spatafora J.W."/>
            <person name="Turgeon B.G."/>
            <person name="de Wit P.J.G.M."/>
            <person name="Zhong S."/>
            <person name="Goodwin S.B."/>
            <person name="Grigoriev I.V."/>
        </authorList>
    </citation>
    <scope>NUCLEOTIDE SEQUENCE [LARGE SCALE GENOMIC DNA]</scope>
    <source>
        <strain evidence="1 2">CIRAD86</strain>
    </source>
</reference>
<dbReference type="EMBL" id="KB446559">
    <property type="protein sequence ID" value="EME82130.1"/>
    <property type="molecule type" value="Genomic_DNA"/>
</dbReference>
<dbReference type="AlphaFoldDB" id="M2YWM8"/>
<keyword evidence="2" id="KW-1185">Reference proteome</keyword>
<evidence type="ECO:0000313" key="1">
    <source>
        <dbReference type="EMBL" id="EME82130.1"/>
    </source>
</evidence>
<protein>
    <submittedName>
        <fullName evidence="1">Uncharacterized protein</fullName>
    </submittedName>
</protein>
<sequence length="85" mass="9377">MSSGVHENTRILSRINVALQALGPGLGDCCRKQALSTQERQQQLRFYRKTRRRGIMICKRATSAGCVGSDIHMMTVAAISAAKDR</sequence>
<dbReference type="VEuPathDB" id="FungiDB:MYCFIDRAFT_211547"/>
<gene>
    <name evidence="1" type="ORF">MYCFIDRAFT_183028</name>
</gene>
<dbReference type="KEGG" id="pfj:MYCFIDRAFT_211547"/>
<dbReference type="RefSeq" id="XP_007927559.1">
    <property type="nucleotide sequence ID" value="XM_007929368.1"/>
</dbReference>
<dbReference type="HOGENOM" id="CLU_2513609_0_0_1"/>
<evidence type="ECO:0000313" key="2">
    <source>
        <dbReference type="Proteomes" id="UP000016932"/>
    </source>
</evidence>